<evidence type="ECO:0000256" key="5">
    <source>
        <dbReference type="ARBA" id="ARBA00022679"/>
    </source>
</evidence>
<organism evidence="11 12">
    <name type="scientific">Kocuria gwangalliensis</name>
    <dbReference type="NCBI Taxonomy" id="501592"/>
    <lineage>
        <taxon>Bacteria</taxon>
        <taxon>Bacillati</taxon>
        <taxon>Actinomycetota</taxon>
        <taxon>Actinomycetes</taxon>
        <taxon>Micrococcales</taxon>
        <taxon>Micrococcaceae</taxon>
        <taxon>Kocuria</taxon>
    </lineage>
</organism>
<keyword evidence="5" id="KW-0808">Transferase</keyword>
<dbReference type="PANTHER" id="PTHR43711:SF1">
    <property type="entry name" value="HISTIDINE KINASE 1"/>
    <property type="match status" value="1"/>
</dbReference>
<dbReference type="InterPro" id="IPR003661">
    <property type="entry name" value="HisK_dim/P_dom"/>
</dbReference>
<dbReference type="Pfam" id="PF00512">
    <property type="entry name" value="HisKA"/>
    <property type="match status" value="1"/>
</dbReference>
<keyword evidence="9" id="KW-1133">Transmembrane helix</keyword>
<dbReference type="SMART" id="SM00387">
    <property type="entry name" value="HATPase_c"/>
    <property type="match status" value="1"/>
</dbReference>
<evidence type="ECO:0000256" key="4">
    <source>
        <dbReference type="ARBA" id="ARBA00022553"/>
    </source>
</evidence>
<keyword evidence="9" id="KW-0472">Membrane</keyword>
<evidence type="ECO:0000256" key="2">
    <source>
        <dbReference type="ARBA" id="ARBA00004236"/>
    </source>
</evidence>
<dbReference type="Gene3D" id="1.10.287.130">
    <property type="match status" value="1"/>
</dbReference>
<keyword evidence="7" id="KW-0902">Two-component regulatory system</keyword>
<dbReference type="SUPFAM" id="SSF55874">
    <property type="entry name" value="ATPase domain of HSP90 chaperone/DNA topoisomerase II/histidine kinase"/>
    <property type="match status" value="1"/>
</dbReference>
<dbReference type="InterPro" id="IPR007891">
    <property type="entry name" value="CHASE3"/>
</dbReference>
<dbReference type="InterPro" id="IPR005467">
    <property type="entry name" value="His_kinase_dom"/>
</dbReference>
<dbReference type="Pfam" id="PF02518">
    <property type="entry name" value="HATPase_c"/>
    <property type="match status" value="1"/>
</dbReference>
<dbReference type="InterPro" id="IPR036890">
    <property type="entry name" value="HATPase_C_sf"/>
</dbReference>
<feature type="transmembrane region" description="Helical" evidence="9">
    <location>
        <begin position="187"/>
        <end position="207"/>
    </location>
</feature>
<evidence type="ECO:0000313" key="11">
    <source>
        <dbReference type="EMBL" id="GAA4699027.1"/>
    </source>
</evidence>
<dbReference type="Pfam" id="PF05227">
    <property type="entry name" value="CHASE3"/>
    <property type="match status" value="1"/>
</dbReference>
<dbReference type="EC" id="2.7.13.3" evidence="3"/>
<reference evidence="12" key="1">
    <citation type="journal article" date="2019" name="Int. J. Syst. Evol. Microbiol.">
        <title>The Global Catalogue of Microorganisms (GCM) 10K type strain sequencing project: providing services to taxonomists for standard genome sequencing and annotation.</title>
        <authorList>
            <consortium name="The Broad Institute Genomics Platform"/>
            <consortium name="The Broad Institute Genome Sequencing Center for Infectious Disease"/>
            <person name="Wu L."/>
            <person name="Ma J."/>
        </authorList>
    </citation>
    <scope>NUCLEOTIDE SEQUENCE [LARGE SCALE GENOMIC DNA]</scope>
    <source>
        <strain evidence="12">JCM 18958</strain>
    </source>
</reference>
<dbReference type="InterPro" id="IPR036097">
    <property type="entry name" value="HisK_dim/P_sf"/>
</dbReference>
<keyword evidence="12" id="KW-1185">Reference proteome</keyword>
<dbReference type="RefSeq" id="WP_345311165.1">
    <property type="nucleotide sequence ID" value="NZ_BAABLN010000023.1"/>
</dbReference>
<keyword evidence="4" id="KW-0597">Phosphoprotein</keyword>
<keyword evidence="6" id="KW-0418">Kinase</keyword>
<dbReference type="InterPro" id="IPR050736">
    <property type="entry name" value="Sensor_HK_Regulatory"/>
</dbReference>
<dbReference type="SUPFAM" id="SSF47384">
    <property type="entry name" value="Homodimeric domain of signal transducing histidine kinase"/>
    <property type="match status" value="1"/>
</dbReference>
<sequence length="519" mass="56575">MSSRAQRMRARLGSAGHRRVRVILQRLIILWFVALLITGATAAWGLASVREHVETTRTTITPLVDATHEMQGALLQAQTASRGFVISQDEDFAQDYVRATADLTAAQERLETIAAGRLPEIQRMNDAVDEWLVLTRTPDSSSPRSTTNLQQTAAAMDEALAQLDGLSDTAVELRKQSRTELNRSMRAAGIALLAAALVSSAVILVALRRVDQLLAAPLLNLQRTVARQSQSEADAVADTSRGAVELIHLAKTFNEAVREAREVAAQRERTVEQLHELNRQKSMFVSTTNHELRTPLTSISGYVEMLQDGDYGKITPEQDRVLNVVHRNTNRLLLLIEDLLLINKLDQEQEGRSRHYRELDLADCASRVMTNLVPQATRGQVVIRGEIAGTWPVLGDRDRLERAITNVVGNAVKFTPPGGTVTLSLSRTPDGTGARLLCEDTGMGIPAQDIDLLFTSFTRASNAADQQIPGTGLGLVIVRTIVEQHGGTVELHSVEGEGTTVIMDLPLVPEDGAAPLSQG</sequence>
<evidence type="ECO:0000256" key="7">
    <source>
        <dbReference type="ARBA" id="ARBA00023012"/>
    </source>
</evidence>
<dbReference type="Gene3D" id="3.30.565.10">
    <property type="entry name" value="Histidine kinase-like ATPase, C-terminal domain"/>
    <property type="match status" value="1"/>
</dbReference>
<feature type="coiled-coil region" evidence="8">
    <location>
        <begin position="149"/>
        <end position="176"/>
    </location>
</feature>
<comment type="subcellular location">
    <subcellularLocation>
        <location evidence="2">Cell membrane</location>
    </subcellularLocation>
</comment>
<dbReference type="InterPro" id="IPR003594">
    <property type="entry name" value="HATPase_dom"/>
</dbReference>
<dbReference type="SMART" id="SM00388">
    <property type="entry name" value="HisKA"/>
    <property type="match status" value="1"/>
</dbReference>
<dbReference type="Proteomes" id="UP001501446">
    <property type="component" value="Unassembled WGS sequence"/>
</dbReference>
<dbReference type="PROSITE" id="PS50109">
    <property type="entry name" value="HIS_KIN"/>
    <property type="match status" value="1"/>
</dbReference>
<keyword evidence="8" id="KW-0175">Coiled coil</keyword>
<evidence type="ECO:0000256" key="9">
    <source>
        <dbReference type="SAM" id="Phobius"/>
    </source>
</evidence>
<dbReference type="CDD" id="cd00082">
    <property type="entry name" value="HisKA"/>
    <property type="match status" value="1"/>
</dbReference>
<dbReference type="InterPro" id="IPR004358">
    <property type="entry name" value="Sig_transdc_His_kin-like_C"/>
</dbReference>
<name>A0ABP8X2C0_9MICC</name>
<comment type="caution">
    <text evidence="11">The sequence shown here is derived from an EMBL/GenBank/DDBJ whole genome shotgun (WGS) entry which is preliminary data.</text>
</comment>
<proteinExistence type="predicted"/>
<evidence type="ECO:0000256" key="3">
    <source>
        <dbReference type="ARBA" id="ARBA00012438"/>
    </source>
</evidence>
<dbReference type="EMBL" id="BAABLN010000023">
    <property type="protein sequence ID" value="GAA4699027.1"/>
    <property type="molecule type" value="Genomic_DNA"/>
</dbReference>
<protein>
    <recommendedName>
        <fullName evidence="3">histidine kinase</fullName>
        <ecNumber evidence="3">2.7.13.3</ecNumber>
    </recommendedName>
</protein>
<feature type="domain" description="Histidine kinase" evidence="10">
    <location>
        <begin position="287"/>
        <end position="509"/>
    </location>
</feature>
<keyword evidence="9" id="KW-0812">Transmembrane</keyword>
<comment type="catalytic activity">
    <reaction evidence="1">
        <text>ATP + protein L-histidine = ADP + protein N-phospho-L-histidine.</text>
        <dbReference type="EC" id="2.7.13.3"/>
    </reaction>
</comment>
<evidence type="ECO:0000259" key="10">
    <source>
        <dbReference type="PROSITE" id="PS50109"/>
    </source>
</evidence>
<dbReference type="PRINTS" id="PR00344">
    <property type="entry name" value="BCTRLSENSOR"/>
</dbReference>
<dbReference type="PANTHER" id="PTHR43711">
    <property type="entry name" value="TWO-COMPONENT HISTIDINE KINASE"/>
    <property type="match status" value="1"/>
</dbReference>
<evidence type="ECO:0000256" key="8">
    <source>
        <dbReference type="SAM" id="Coils"/>
    </source>
</evidence>
<accession>A0ABP8X2C0</accession>
<evidence type="ECO:0000313" key="12">
    <source>
        <dbReference type="Proteomes" id="UP001501446"/>
    </source>
</evidence>
<gene>
    <name evidence="11" type="ORF">GCM10025781_16470</name>
</gene>
<evidence type="ECO:0000256" key="6">
    <source>
        <dbReference type="ARBA" id="ARBA00022777"/>
    </source>
</evidence>
<evidence type="ECO:0000256" key="1">
    <source>
        <dbReference type="ARBA" id="ARBA00000085"/>
    </source>
</evidence>